<keyword evidence="2 5" id="KW-0378">Hydrolase</keyword>
<evidence type="ECO:0000256" key="1">
    <source>
        <dbReference type="ARBA" id="ARBA00010088"/>
    </source>
</evidence>
<proteinExistence type="inferred from homology"/>
<comment type="similarity">
    <text evidence="1">Belongs to the peptidase S33 family.</text>
</comment>
<dbReference type="Gene3D" id="3.40.50.1820">
    <property type="entry name" value="alpha/beta hydrolase"/>
    <property type="match status" value="1"/>
</dbReference>
<dbReference type="RefSeq" id="XP_037188378.1">
    <property type="nucleotide sequence ID" value="XM_037341566.1"/>
</dbReference>
<dbReference type="EMBL" id="JABFCT010000017">
    <property type="protein sequence ID" value="KAF5869429.1"/>
    <property type="molecule type" value="Genomic_DNA"/>
</dbReference>
<protein>
    <submittedName>
        <fullName evidence="5">Putative alpha beta-hydrolase protein</fullName>
    </submittedName>
</protein>
<dbReference type="PANTHER" id="PTHR43248">
    <property type="entry name" value="2-SUCCINYL-6-HYDROXY-2,4-CYCLOHEXADIENE-1-CARBOXYLATE SYNTHASE"/>
    <property type="match status" value="1"/>
</dbReference>
<sequence length="687" mass="76624">MSEMSAVKWSKHCAQEDLLASTQPRNRTPLQRDSCLGKRGHYIRHLLLIVFILAFAVVSKDIWSSYFPRALWDSLPSQNNIFIHDPENFDWETAKLSFYPCYRSFECARLELPLDWNNQSTDSRRVAIALIKLPSKVHASDPRNGGSIIINPGGPGGSGINLARNQARNLQTIVDSPSNPDDTSNTKVTSKYFDIVSFDPRGTGFTTPTFICFPDAAQRMNWNIASDAEGMLGSSSTAFKLMWARKHALADACYTRMGVDENGEDALGAHMNTPVIAMDMKAIVEVLSKSRVKLPSRGQEYTKSSQIESVDKIQYWGFSYGTLLGTTFAAMYPDLVGRMVLDGVVDADRHYAGKFLLLIFKFLFDSANQKGTWDGNLEDADAIIKKFSEYCFEAGPERCALYSNRGPEHIHDILDDIITSVTDAPVPVSISDVRGPELITSSDVKGAVRLALYSPFEEFERLASILYEVSQRNGTLLANSKSIEYPWQDLTPRCRLSDPYSINCFSPPIDYAEEVVGAISCSDGPDQTNMTATDYLKYWQRVRKESIYLGDRWAKNRMLCAFWKLRPKLIFPGPVGGSTSEPILFVSNTLDPVTSLTNSGRNMSKRFNGSRLLQQDSEGHLFVSTPSICSARVVRQYFQTGALPEVGTICPVYDRAFGLSGEGRSTTMKYGDEILLEALRAIANSMW</sequence>
<evidence type="ECO:0000256" key="2">
    <source>
        <dbReference type="ARBA" id="ARBA00022801"/>
    </source>
</evidence>
<dbReference type="InterPro" id="IPR051601">
    <property type="entry name" value="Serine_prot/Carboxylest_S33"/>
</dbReference>
<gene>
    <name evidence="5" type="ORF">Bfra_011235</name>
</gene>
<feature type="transmembrane region" description="Helical" evidence="3">
    <location>
        <begin position="42"/>
        <end position="59"/>
    </location>
</feature>
<dbReference type="GO" id="GO:0016787">
    <property type="term" value="F:hydrolase activity"/>
    <property type="evidence" value="ECO:0007669"/>
    <property type="project" value="UniProtKB-KW"/>
</dbReference>
<accession>A0A8H6EEJ1</accession>
<dbReference type="GeneID" id="59265258"/>
<dbReference type="InterPro" id="IPR013595">
    <property type="entry name" value="Pept_S33_TAP-like_C"/>
</dbReference>
<feature type="domain" description="Peptidase S33 tripeptidyl aminopeptidase-like C-terminal" evidence="4">
    <location>
        <begin position="548"/>
        <end position="650"/>
    </location>
</feature>
<evidence type="ECO:0000259" key="4">
    <source>
        <dbReference type="Pfam" id="PF08386"/>
    </source>
</evidence>
<evidence type="ECO:0000313" key="6">
    <source>
        <dbReference type="Proteomes" id="UP000531561"/>
    </source>
</evidence>
<keyword evidence="3" id="KW-0812">Transmembrane</keyword>
<keyword evidence="3" id="KW-1133">Transmembrane helix</keyword>
<dbReference type="Pfam" id="PF08386">
    <property type="entry name" value="Abhydrolase_4"/>
    <property type="match status" value="1"/>
</dbReference>
<evidence type="ECO:0000256" key="3">
    <source>
        <dbReference type="SAM" id="Phobius"/>
    </source>
</evidence>
<organism evidence="5 6">
    <name type="scientific">Botrytis fragariae</name>
    <dbReference type="NCBI Taxonomy" id="1964551"/>
    <lineage>
        <taxon>Eukaryota</taxon>
        <taxon>Fungi</taxon>
        <taxon>Dikarya</taxon>
        <taxon>Ascomycota</taxon>
        <taxon>Pezizomycotina</taxon>
        <taxon>Leotiomycetes</taxon>
        <taxon>Helotiales</taxon>
        <taxon>Sclerotiniaceae</taxon>
        <taxon>Botrytis</taxon>
    </lineage>
</organism>
<name>A0A8H6EEJ1_9HELO</name>
<dbReference type="PANTHER" id="PTHR43248:SF25">
    <property type="entry name" value="AB HYDROLASE-1 DOMAIN-CONTAINING PROTEIN-RELATED"/>
    <property type="match status" value="1"/>
</dbReference>
<dbReference type="SUPFAM" id="SSF53474">
    <property type="entry name" value="alpha/beta-Hydrolases"/>
    <property type="match status" value="1"/>
</dbReference>
<evidence type="ECO:0000313" key="5">
    <source>
        <dbReference type="EMBL" id="KAF5869429.1"/>
    </source>
</evidence>
<reference evidence="5 6" key="1">
    <citation type="journal article" date="2020" name="Phytopathology">
        <title>A high-quality genome resource of Botrytis fragariae, a new and rapidly spreading fungal pathogen causing strawberry gray mold in the U.S.A.</title>
        <authorList>
            <person name="Wu Y."/>
            <person name="Saski C.A."/>
            <person name="Schnabel G."/>
            <person name="Xiao S."/>
            <person name="Hu M."/>
        </authorList>
    </citation>
    <scope>NUCLEOTIDE SEQUENCE [LARGE SCALE GENOMIC DNA]</scope>
    <source>
        <strain evidence="5 6">BVB16</strain>
    </source>
</reference>
<dbReference type="OrthoDB" id="425534at2759"/>
<comment type="caution">
    <text evidence="5">The sequence shown here is derived from an EMBL/GenBank/DDBJ whole genome shotgun (WGS) entry which is preliminary data.</text>
</comment>
<keyword evidence="6" id="KW-1185">Reference proteome</keyword>
<keyword evidence="3" id="KW-0472">Membrane</keyword>
<dbReference type="InterPro" id="IPR029058">
    <property type="entry name" value="AB_hydrolase_fold"/>
</dbReference>
<dbReference type="AlphaFoldDB" id="A0A8H6EEJ1"/>
<dbReference type="Proteomes" id="UP000531561">
    <property type="component" value="Unassembled WGS sequence"/>
</dbReference>